<keyword evidence="2" id="KW-0378">Hydrolase</keyword>
<dbReference type="EMBL" id="DVOR01000197">
    <property type="protein sequence ID" value="HIV09669.1"/>
    <property type="molecule type" value="Genomic_DNA"/>
</dbReference>
<feature type="region of interest" description="Disordered" evidence="1">
    <location>
        <begin position="204"/>
        <end position="226"/>
    </location>
</feature>
<feature type="compositionally biased region" description="Low complexity" evidence="1">
    <location>
        <begin position="215"/>
        <end position="225"/>
    </location>
</feature>
<accession>A0A9D1NPA5</accession>
<name>A0A9D1NPA5_9BACT</name>
<dbReference type="GO" id="GO:0004519">
    <property type="term" value="F:endonuclease activity"/>
    <property type="evidence" value="ECO:0007669"/>
    <property type="project" value="UniProtKB-KW"/>
</dbReference>
<reference evidence="2" key="2">
    <citation type="journal article" date="2021" name="PeerJ">
        <title>Extensive microbial diversity within the chicken gut microbiome revealed by metagenomics and culture.</title>
        <authorList>
            <person name="Gilroy R."/>
            <person name="Ravi A."/>
            <person name="Getino M."/>
            <person name="Pursley I."/>
            <person name="Horton D.L."/>
            <person name="Alikhan N.F."/>
            <person name="Baker D."/>
            <person name="Gharbi K."/>
            <person name="Hall N."/>
            <person name="Watson M."/>
            <person name="Adriaenssens E.M."/>
            <person name="Foster-Nyarko E."/>
            <person name="Jarju S."/>
            <person name="Secka A."/>
            <person name="Antonio M."/>
            <person name="Oren A."/>
            <person name="Chaudhuri R.R."/>
            <person name="La Ragione R."/>
            <person name="Hildebrand F."/>
            <person name="Pallen M.J."/>
        </authorList>
    </citation>
    <scope>NUCLEOTIDE SEQUENCE</scope>
    <source>
        <strain evidence="2">35461</strain>
    </source>
</reference>
<keyword evidence="2" id="KW-0255">Endonuclease</keyword>
<protein>
    <submittedName>
        <fullName evidence="2">Restriction endonuclease</fullName>
    </submittedName>
</protein>
<sequence>RHGVKRPDGEWFRCGVDVVRAAIAAVRNRTDYAVARTRDFGMRPEQETAVRQTADYFRRKAEEEPGTKPRFLWNAKMRFGKTFAAYELAKEMGFKRILILTFKPAVVSAWEEDCLTHVDFAGWQFIRRPDDPGEPDLEEQYMRTDGKRPIVCFGSFQDFLGLNEFGGIKEHHRWVREERWDLVIFDEYHYGAWREKAKDLFGKEDEEGEVEAAEAAEGAKPTGAERLSEDDLPIQAERYLYLSGTPFRSLASGEFIEEQVYGWTYADEQRAKEGWQGPGANPYAALPQMVMLTYRLPEAIRKVAEEGEFNEFDLNVFFSTTKGADGKPRFVWEENVQQWLDYLRGRYLPTEVEGLKTREPVALPFAKGALADALQHTVWFLPSVAACEAMDALLRTRRNAWWRDFGVIVCAGKHVGMGAEALDAVEEKMADPMASKTITLTCGKLTTGVTVRPWGGILMLRNLKSPETYFQAAFRVQSPWTTRDAQGREVVIKRQCYVLDFAPNRALRQVAEYSGKLSINEDAPRTDEERVGEFIHFLPILYSDGGKLSPIDATQVLELAFTGDAATLLARRWQSALLVNVDNETLKRVQANPAALDALEKIIADRNLNRGTIEDIINRTDAVKRAKREQKEKKPKERKQETEEEKKLKSLRKQVQEKLIKFATRIPVFMYLTDYREHTLREVIEQLETDLFERVTGLTLEDFRLLVSLRLFNDALMNMAVLNFKRYEDASLSYTGIDRHAGERIGLWDTVAD</sequence>
<comment type="caution">
    <text evidence="2">The sequence shown here is derived from an EMBL/GenBank/DDBJ whole genome shotgun (WGS) entry which is preliminary data.</text>
</comment>
<organism evidence="2 3">
    <name type="scientific">Candidatus Spyradenecus faecavium</name>
    <dbReference type="NCBI Taxonomy" id="2840947"/>
    <lineage>
        <taxon>Bacteria</taxon>
        <taxon>Pseudomonadati</taxon>
        <taxon>Lentisphaerota</taxon>
        <taxon>Lentisphaeria</taxon>
        <taxon>Lentisphaerales</taxon>
        <taxon>Lentisphaeraceae</taxon>
        <taxon>Lentisphaeraceae incertae sedis</taxon>
        <taxon>Candidatus Spyradenecus</taxon>
    </lineage>
</organism>
<feature type="non-terminal residue" evidence="2">
    <location>
        <position position="1"/>
    </location>
</feature>
<keyword evidence="2" id="KW-0540">Nuclease</keyword>
<evidence type="ECO:0000313" key="3">
    <source>
        <dbReference type="Proteomes" id="UP000886845"/>
    </source>
</evidence>
<dbReference type="AlphaFoldDB" id="A0A9D1NPA5"/>
<proteinExistence type="predicted"/>
<feature type="region of interest" description="Disordered" evidence="1">
    <location>
        <begin position="624"/>
        <end position="648"/>
    </location>
</feature>
<dbReference type="SUPFAM" id="SSF52540">
    <property type="entry name" value="P-loop containing nucleoside triphosphate hydrolases"/>
    <property type="match status" value="1"/>
</dbReference>
<feature type="compositionally biased region" description="Acidic residues" evidence="1">
    <location>
        <begin position="204"/>
        <end position="214"/>
    </location>
</feature>
<dbReference type="Proteomes" id="UP000886845">
    <property type="component" value="Unassembled WGS sequence"/>
</dbReference>
<gene>
    <name evidence="2" type="ORF">IAC79_06120</name>
</gene>
<evidence type="ECO:0000313" key="2">
    <source>
        <dbReference type="EMBL" id="HIV09669.1"/>
    </source>
</evidence>
<dbReference type="Gene3D" id="3.40.50.300">
    <property type="entry name" value="P-loop containing nucleotide triphosphate hydrolases"/>
    <property type="match status" value="1"/>
</dbReference>
<reference evidence="2" key="1">
    <citation type="submission" date="2020-10" db="EMBL/GenBank/DDBJ databases">
        <authorList>
            <person name="Gilroy R."/>
        </authorList>
    </citation>
    <scope>NUCLEOTIDE SEQUENCE</scope>
    <source>
        <strain evidence="2">35461</strain>
    </source>
</reference>
<dbReference type="InterPro" id="IPR027417">
    <property type="entry name" value="P-loop_NTPase"/>
</dbReference>
<evidence type="ECO:0000256" key="1">
    <source>
        <dbReference type="SAM" id="MobiDB-lite"/>
    </source>
</evidence>